<evidence type="ECO:0000313" key="7">
    <source>
        <dbReference type="Proteomes" id="UP001458880"/>
    </source>
</evidence>
<dbReference type="InterPro" id="IPR014362">
    <property type="entry name" value="Glu_DH"/>
</dbReference>
<feature type="domain" description="Glutamate/phenylalanine/leucine/valine/L-tryptophan dehydrogenase C-terminal" evidence="5">
    <location>
        <begin position="241"/>
        <end position="503"/>
    </location>
</feature>
<organism evidence="6 7">
    <name type="scientific">Popillia japonica</name>
    <name type="common">Japanese beetle</name>
    <dbReference type="NCBI Taxonomy" id="7064"/>
    <lineage>
        <taxon>Eukaryota</taxon>
        <taxon>Metazoa</taxon>
        <taxon>Ecdysozoa</taxon>
        <taxon>Arthropoda</taxon>
        <taxon>Hexapoda</taxon>
        <taxon>Insecta</taxon>
        <taxon>Pterygota</taxon>
        <taxon>Neoptera</taxon>
        <taxon>Endopterygota</taxon>
        <taxon>Coleoptera</taxon>
        <taxon>Polyphaga</taxon>
        <taxon>Scarabaeiformia</taxon>
        <taxon>Scarabaeidae</taxon>
        <taxon>Rutelinae</taxon>
        <taxon>Popillia</taxon>
    </lineage>
</organism>
<feature type="site" description="Important for catalysis" evidence="4">
    <location>
        <position position="205"/>
    </location>
</feature>
<dbReference type="PANTHER" id="PTHR11606:SF13">
    <property type="entry name" value="GLUTAMATE DEHYDROGENASE 1, MITOCHONDRIAL"/>
    <property type="match status" value="1"/>
</dbReference>
<dbReference type="InterPro" id="IPR006096">
    <property type="entry name" value="Glu/Leu/Phe/Val/Trp_DH_C"/>
</dbReference>
<dbReference type="Gene3D" id="3.40.50.10860">
    <property type="entry name" value="Leucine Dehydrogenase, chain A, domain 1"/>
    <property type="match status" value="1"/>
</dbReference>
<dbReference type="AlphaFoldDB" id="A0AAW1N329"/>
<dbReference type="SUPFAM" id="SSF51735">
    <property type="entry name" value="NAD(P)-binding Rossmann-fold domains"/>
    <property type="match status" value="1"/>
</dbReference>
<dbReference type="Pfam" id="PF02812">
    <property type="entry name" value="ELFV_dehydrog_N"/>
    <property type="match status" value="1"/>
</dbReference>
<comment type="similarity">
    <text evidence="1 3">Belongs to the Glu/Leu/Phe/Val dehydrogenases family.</text>
</comment>
<comment type="caution">
    <text evidence="6">The sequence shown here is derived from an EMBL/GenBank/DDBJ whole genome shotgun (WGS) entry which is preliminary data.</text>
</comment>
<dbReference type="PIRSF" id="PIRSF000185">
    <property type="entry name" value="Glu_DH"/>
    <property type="match status" value="1"/>
</dbReference>
<evidence type="ECO:0000256" key="4">
    <source>
        <dbReference type="PIRSR" id="PIRSR000185-3"/>
    </source>
</evidence>
<dbReference type="InterPro" id="IPR046346">
    <property type="entry name" value="Aminoacid_DH-like_N_sf"/>
</dbReference>
<evidence type="ECO:0000259" key="5">
    <source>
        <dbReference type="SMART" id="SM00839"/>
    </source>
</evidence>
<sequence length="505" mass="56983">MLRFLKPSLRTSIFRNYCNQTAFYDIPQRYRNAFYLANAPLFDYTNWFVHNAYTVCFPSLVKELLQTEKQIGNVEAEKRIVEVINCLEPCESLIDVNFPIKRSNGRREVVRGFRAMHNLQLYNTPCLGGMRICSDLNKDHVRSFSILSTFKHACLGIEMSGAHGGLKISGIDYDTTELKDIVVSYGRELAKKGFLGSYVDVIEPDLYCSSKEMEWIAQEVAENAADGLACAVGKPWSVGGIEIYDKCLAHGVLYALKLLLSEKKIMSEIEMDGGISGKTFIIQGLAGAICVGVKEHDAFVYMEDGIPVKELLDYKNGNDSIQEFNKYTRPGTMDEIYLEPCDILIFAATHRSLQCYVAENVQAKIVVEAAYAPITPTAHKVLLARKRVVLPDIFAGCGASVTSYLEYVRNLQQKNLEYVRNLQQVPDNMLISRLANLSLTGAHIDFINVNDEAKIKNVLESMMKKSYEQILSIMEEYKLGLDIRTAAYINAIRKIFNKIIHAKKY</sequence>
<proteinExistence type="inferred from homology"/>
<evidence type="ECO:0000256" key="3">
    <source>
        <dbReference type="PIRNR" id="PIRNR000185"/>
    </source>
</evidence>
<evidence type="ECO:0000313" key="6">
    <source>
        <dbReference type="EMBL" id="KAK9754372.1"/>
    </source>
</evidence>
<dbReference type="GO" id="GO:0004352">
    <property type="term" value="F:glutamate dehydrogenase (NAD+) activity"/>
    <property type="evidence" value="ECO:0007669"/>
    <property type="project" value="TreeGrafter"/>
</dbReference>
<accession>A0AAW1N329</accession>
<dbReference type="InterPro" id="IPR006097">
    <property type="entry name" value="Glu/Leu/Phe/Val/Trp_DH_dimer"/>
</dbReference>
<dbReference type="Pfam" id="PF00208">
    <property type="entry name" value="ELFV_dehydrog"/>
    <property type="match status" value="1"/>
</dbReference>
<dbReference type="SMART" id="SM00839">
    <property type="entry name" value="ELFV_dehydrog"/>
    <property type="match status" value="1"/>
</dbReference>
<gene>
    <name evidence="6" type="ORF">QE152_g1353</name>
</gene>
<dbReference type="EMBL" id="JASPKY010000008">
    <property type="protein sequence ID" value="KAK9754372.1"/>
    <property type="molecule type" value="Genomic_DNA"/>
</dbReference>
<keyword evidence="7" id="KW-1185">Reference proteome</keyword>
<reference evidence="6 7" key="1">
    <citation type="journal article" date="2024" name="BMC Genomics">
        <title>De novo assembly and annotation of Popillia japonica's genome with initial clues to its potential as an invasive pest.</title>
        <authorList>
            <person name="Cucini C."/>
            <person name="Boschi S."/>
            <person name="Funari R."/>
            <person name="Cardaioli E."/>
            <person name="Iannotti N."/>
            <person name="Marturano G."/>
            <person name="Paoli F."/>
            <person name="Bruttini M."/>
            <person name="Carapelli A."/>
            <person name="Frati F."/>
            <person name="Nardi F."/>
        </authorList>
    </citation>
    <scope>NUCLEOTIDE SEQUENCE [LARGE SCALE GENOMIC DNA]</scope>
    <source>
        <strain evidence="6">DMR45628</strain>
    </source>
</reference>
<keyword evidence="2 3" id="KW-0560">Oxidoreductase</keyword>
<dbReference type="GO" id="GO:0006538">
    <property type="term" value="P:L-glutamate catabolic process"/>
    <property type="evidence" value="ECO:0007669"/>
    <property type="project" value="TreeGrafter"/>
</dbReference>
<protein>
    <recommendedName>
        <fullName evidence="3">Glutamate dehydrogenase</fullName>
    </recommendedName>
</protein>
<evidence type="ECO:0000256" key="2">
    <source>
        <dbReference type="ARBA" id="ARBA00023002"/>
    </source>
</evidence>
<dbReference type="InterPro" id="IPR036291">
    <property type="entry name" value="NAD(P)-bd_dom_sf"/>
</dbReference>
<name>A0AAW1N329_POPJA</name>
<dbReference type="Proteomes" id="UP001458880">
    <property type="component" value="Unassembled WGS sequence"/>
</dbReference>
<dbReference type="Gene3D" id="3.40.50.720">
    <property type="entry name" value="NAD(P)-binding Rossmann-like Domain"/>
    <property type="match status" value="1"/>
</dbReference>
<dbReference type="SUPFAM" id="SSF53223">
    <property type="entry name" value="Aminoacid dehydrogenase-like, N-terminal domain"/>
    <property type="match status" value="1"/>
</dbReference>
<dbReference type="PANTHER" id="PTHR11606">
    <property type="entry name" value="GLUTAMATE DEHYDROGENASE"/>
    <property type="match status" value="1"/>
</dbReference>
<evidence type="ECO:0000256" key="1">
    <source>
        <dbReference type="ARBA" id="ARBA00006382"/>
    </source>
</evidence>
<dbReference type="GO" id="GO:0005739">
    <property type="term" value="C:mitochondrion"/>
    <property type="evidence" value="ECO:0007669"/>
    <property type="project" value="TreeGrafter"/>
</dbReference>